<dbReference type="CDD" id="cd09917">
    <property type="entry name" value="F-box_SF"/>
    <property type="match status" value="1"/>
</dbReference>
<reference evidence="2 3" key="1">
    <citation type="journal article" date="2011" name="J. Gen. Appl. Microbiol.">
        <title>Draft genome sequencing of the enigmatic basidiomycete Mixia osmundae.</title>
        <authorList>
            <person name="Nishida H."/>
            <person name="Nagatsuka Y."/>
            <person name="Sugiyama J."/>
        </authorList>
    </citation>
    <scope>NUCLEOTIDE SEQUENCE [LARGE SCALE GENOMIC DNA]</scope>
    <source>
        <strain evidence="3">CBS 9802 / IAM 14324 / JCM 22182 / KY 12970</strain>
    </source>
</reference>
<dbReference type="InParanoid" id="G7DSH0"/>
<dbReference type="AlphaFoldDB" id="G7DSH0"/>
<gene>
    <name evidence="2" type="primary">Mo00172</name>
    <name evidence="2" type="ORF">E5Q_00172</name>
</gene>
<dbReference type="Pfam" id="PF12937">
    <property type="entry name" value="F-box-like"/>
    <property type="match status" value="1"/>
</dbReference>
<proteinExistence type="predicted"/>
<dbReference type="InterPro" id="IPR001810">
    <property type="entry name" value="F-box_dom"/>
</dbReference>
<protein>
    <recommendedName>
        <fullName evidence="1">F-box domain-containing protein</fullName>
    </recommendedName>
</protein>
<sequence>MGAIDQLPTELLIEIIKRLGNGTNQYTHYDRQRELVRLSQVSRLWAAVIQPLLLSDVLVRNFGRAQALLRTLRANDHLQPLFTGLAWPGQLSAGPAPPEAPRIYGELLALTSDHLRTLRISSFLFDLDASTIFSASQICLGTLRTLHIEIVVLYGDEDLLFLTFLSNLTCLEDLSIKEVDRILHPIGMLPKPRYTLRRFRHSSRFARERDPEFRMHYFTADLLLWYLGASTEAGSLQSLSLVNYDGYDILPPLPQHPTPFASLDELHIHIRCDDPVVLTSWILSVPNVRHLVVSVDVWTNGGGGVRLTPWPSLYGQAAAIEISRLHHLQELTLIESSTIDALCKQPEWLTQGCSSLKSVTFHTHKATLESVTGIASAFKREGVRVNIRPSWSDHLR</sequence>
<comment type="caution">
    <text evidence="2">The sequence shown here is derived from an EMBL/GenBank/DDBJ whole genome shotgun (WGS) entry which is preliminary data.</text>
</comment>
<dbReference type="RefSeq" id="XP_014566561.1">
    <property type="nucleotide sequence ID" value="XM_014711075.1"/>
</dbReference>
<dbReference type="Proteomes" id="UP000009131">
    <property type="component" value="Unassembled WGS sequence"/>
</dbReference>
<dbReference type="InterPro" id="IPR032675">
    <property type="entry name" value="LRR_dom_sf"/>
</dbReference>
<keyword evidence="3" id="KW-1185">Reference proteome</keyword>
<organism evidence="2 3">
    <name type="scientific">Mixia osmundae (strain CBS 9802 / IAM 14324 / JCM 22182 / KY 12970)</name>
    <dbReference type="NCBI Taxonomy" id="764103"/>
    <lineage>
        <taxon>Eukaryota</taxon>
        <taxon>Fungi</taxon>
        <taxon>Dikarya</taxon>
        <taxon>Basidiomycota</taxon>
        <taxon>Pucciniomycotina</taxon>
        <taxon>Mixiomycetes</taxon>
        <taxon>Mixiales</taxon>
        <taxon>Mixiaceae</taxon>
        <taxon>Mixia</taxon>
    </lineage>
</organism>
<dbReference type="HOGENOM" id="CLU_696537_0_0_1"/>
<evidence type="ECO:0000313" key="2">
    <source>
        <dbReference type="EMBL" id="GAA93530.1"/>
    </source>
</evidence>
<evidence type="ECO:0000313" key="3">
    <source>
        <dbReference type="Proteomes" id="UP000009131"/>
    </source>
</evidence>
<dbReference type="SUPFAM" id="SSF52047">
    <property type="entry name" value="RNI-like"/>
    <property type="match status" value="1"/>
</dbReference>
<dbReference type="Gene3D" id="1.20.1280.50">
    <property type="match status" value="1"/>
</dbReference>
<name>G7DSH0_MIXOS</name>
<accession>G7DSH0</accession>
<dbReference type="Gene3D" id="3.80.10.10">
    <property type="entry name" value="Ribonuclease Inhibitor"/>
    <property type="match status" value="1"/>
</dbReference>
<dbReference type="EMBL" id="BABT02000007">
    <property type="protein sequence ID" value="GAA93530.1"/>
    <property type="molecule type" value="Genomic_DNA"/>
</dbReference>
<dbReference type="eggNOG" id="ENOG502T1UA">
    <property type="taxonomic scope" value="Eukaryota"/>
</dbReference>
<evidence type="ECO:0000259" key="1">
    <source>
        <dbReference type="Pfam" id="PF12937"/>
    </source>
</evidence>
<feature type="domain" description="F-box" evidence="1">
    <location>
        <begin position="4"/>
        <end position="50"/>
    </location>
</feature>
<reference evidence="2 3" key="2">
    <citation type="journal article" date="2012" name="Open Biol.">
        <title>Characteristics of nucleosomes and linker DNA regions on the genome of the basidiomycete Mixia osmundae revealed by mono- and dinucleosome mapping.</title>
        <authorList>
            <person name="Nishida H."/>
            <person name="Kondo S."/>
            <person name="Matsumoto T."/>
            <person name="Suzuki Y."/>
            <person name="Yoshikawa H."/>
            <person name="Taylor T.D."/>
            <person name="Sugiyama J."/>
        </authorList>
    </citation>
    <scope>NUCLEOTIDE SEQUENCE [LARGE SCALE GENOMIC DNA]</scope>
    <source>
        <strain evidence="3">CBS 9802 / IAM 14324 / JCM 22182 / KY 12970</strain>
    </source>
</reference>